<feature type="compositionally biased region" description="Pro residues" evidence="1">
    <location>
        <begin position="158"/>
        <end position="169"/>
    </location>
</feature>
<proteinExistence type="predicted"/>
<name>A0A6A5K494_9PLEO</name>
<reference evidence="2" key="1">
    <citation type="submission" date="2020-01" db="EMBL/GenBank/DDBJ databases">
        <authorList>
            <consortium name="DOE Joint Genome Institute"/>
            <person name="Haridas S."/>
            <person name="Albert R."/>
            <person name="Binder M."/>
            <person name="Bloem J."/>
            <person name="Labutti K."/>
            <person name="Salamov A."/>
            <person name="Andreopoulos B."/>
            <person name="Baker S.E."/>
            <person name="Barry K."/>
            <person name="Bills G."/>
            <person name="Bluhm B.H."/>
            <person name="Cannon C."/>
            <person name="Castanera R."/>
            <person name="Culley D.E."/>
            <person name="Daum C."/>
            <person name="Ezra D."/>
            <person name="Gonzalez J.B."/>
            <person name="Henrissat B."/>
            <person name="Kuo A."/>
            <person name="Liang C."/>
            <person name="Lipzen A."/>
            <person name="Lutzoni F."/>
            <person name="Magnuson J."/>
            <person name="Mondo S."/>
            <person name="Nolan M."/>
            <person name="Ohm R."/>
            <person name="Pangilinan J."/>
            <person name="Park H.-J."/>
            <person name="Ramirez L."/>
            <person name="Alfaro M."/>
            <person name="Sun H."/>
            <person name="Tritt A."/>
            <person name="Yoshinaga Y."/>
            <person name="Zwiers L.-H."/>
            <person name="Turgeon B.G."/>
            <person name="Goodwin S.B."/>
            <person name="Spatafora J.W."/>
            <person name="Crous P.W."/>
            <person name="Grigoriev I.V."/>
        </authorList>
    </citation>
    <scope>NUCLEOTIDE SEQUENCE</scope>
    <source>
        <strain evidence="2">P77</strain>
    </source>
</reference>
<dbReference type="Proteomes" id="UP000800040">
    <property type="component" value="Unassembled WGS sequence"/>
</dbReference>
<feature type="compositionally biased region" description="Low complexity" evidence="1">
    <location>
        <begin position="206"/>
        <end position="221"/>
    </location>
</feature>
<dbReference type="AlphaFoldDB" id="A0A6A5K494"/>
<evidence type="ECO:0000256" key="1">
    <source>
        <dbReference type="SAM" id="MobiDB-lite"/>
    </source>
</evidence>
<feature type="region of interest" description="Disordered" evidence="1">
    <location>
        <begin position="1"/>
        <end position="235"/>
    </location>
</feature>
<evidence type="ECO:0000313" key="3">
    <source>
        <dbReference type="Proteomes" id="UP000800040"/>
    </source>
</evidence>
<accession>A0A6A5K494</accession>
<evidence type="ECO:0000313" key="2">
    <source>
        <dbReference type="EMBL" id="KAF1829274.1"/>
    </source>
</evidence>
<dbReference type="EMBL" id="ML975454">
    <property type="protein sequence ID" value="KAF1829274.1"/>
    <property type="molecule type" value="Genomic_DNA"/>
</dbReference>
<feature type="compositionally biased region" description="Basic and acidic residues" evidence="1">
    <location>
        <begin position="127"/>
        <end position="139"/>
    </location>
</feature>
<feature type="region of interest" description="Disordered" evidence="1">
    <location>
        <begin position="247"/>
        <end position="290"/>
    </location>
</feature>
<organism evidence="2 3">
    <name type="scientific">Decorospora gaudefroyi</name>
    <dbReference type="NCBI Taxonomy" id="184978"/>
    <lineage>
        <taxon>Eukaryota</taxon>
        <taxon>Fungi</taxon>
        <taxon>Dikarya</taxon>
        <taxon>Ascomycota</taxon>
        <taxon>Pezizomycotina</taxon>
        <taxon>Dothideomycetes</taxon>
        <taxon>Pleosporomycetidae</taxon>
        <taxon>Pleosporales</taxon>
        <taxon>Pleosporineae</taxon>
        <taxon>Pleosporaceae</taxon>
        <taxon>Decorospora</taxon>
    </lineage>
</organism>
<protein>
    <submittedName>
        <fullName evidence="2">Uncharacterized protein</fullName>
    </submittedName>
</protein>
<gene>
    <name evidence="2" type="ORF">BDW02DRAFT_574139</name>
</gene>
<dbReference type="OrthoDB" id="5225441at2759"/>
<keyword evidence="3" id="KW-1185">Reference proteome</keyword>
<feature type="compositionally biased region" description="Polar residues" evidence="1">
    <location>
        <begin position="27"/>
        <end position="36"/>
    </location>
</feature>
<sequence length="290" mass="31620">MSIGPKSKNAPETSHEQQPVTAATKPSRPNSFTNFSKPLAKDHPDDPAAPSPKLVGAEELQARIKAARRTRTASQPLPEAVRRKLSHLSDPMHPALRPRSGLTPTPNLNRAPSHKCKSGQDLSIDAVIRRLQAEPDGKNNRGTSHQSGPGEHLQLPGGIPPVPPVPVLPPAATHRPGPYQTNSRRSSVSKRRSPLSIVSSPDDLAEASSYTSRRTSASSRTSKTDEYKEEDENDEVIRVITHRASKARLIKRKHESEPQVPPRVSRSKSQRASGGRSWQGLSRRSILCSV</sequence>
<feature type="compositionally biased region" description="Polar residues" evidence="1">
    <location>
        <begin position="10"/>
        <end position="21"/>
    </location>
</feature>